<dbReference type="GO" id="GO:0016787">
    <property type="term" value="F:hydrolase activity"/>
    <property type="evidence" value="ECO:0007669"/>
    <property type="project" value="UniProtKB-KW"/>
</dbReference>
<dbReference type="PANTHER" id="PTHR22930:SF85">
    <property type="entry name" value="GH03217P-RELATED"/>
    <property type="match status" value="1"/>
</dbReference>
<keyword evidence="7" id="KW-0539">Nucleus</keyword>
<keyword evidence="6" id="KW-0378">Hydrolase</keyword>
<evidence type="ECO:0000313" key="10">
    <source>
        <dbReference type="Proteomes" id="UP000236333"/>
    </source>
</evidence>
<dbReference type="EMBL" id="PGGS01000054">
    <property type="protein sequence ID" value="PNH10497.1"/>
    <property type="molecule type" value="Genomic_DNA"/>
</dbReference>
<dbReference type="Proteomes" id="UP000236333">
    <property type="component" value="Unassembled WGS sequence"/>
</dbReference>
<gene>
    <name evidence="9" type="ORF">TSOC_002749</name>
</gene>
<keyword evidence="4" id="KW-0540">Nuclease</keyword>
<keyword evidence="5" id="KW-0479">Metal-binding</keyword>
<evidence type="ECO:0000256" key="6">
    <source>
        <dbReference type="ARBA" id="ARBA00022801"/>
    </source>
</evidence>
<comment type="subcellular location">
    <subcellularLocation>
        <location evidence="2">Nucleus</location>
    </subcellularLocation>
</comment>
<proteinExistence type="inferred from homology"/>
<dbReference type="GO" id="GO:0004518">
    <property type="term" value="F:nuclease activity"/>
    <property type="evidence" value="ECO:0007669"/>
    <property type="project" value="UniProtKB-KW"/>
</dbReference>
<evidence type="ECO:0000259" key="8">
    <source>
        <dbReference type="Pfam" id="PF13359"/>
    </source>
</evidence>
<protein>
    <submittedName>
        <fullName evidence="9">Putative nuclease HARBI1</fullName>
    </submittedName>
</protein>
<organism evidence="9 10">
    <name type="scientific">Tetrabaena socialis</name>
    <dbReference type="NCBI Taxonomy" id="47790"/>
    <lineage>
        <taxon>Eukaryota</taxon>
        <taxon>Viridiplantae</taxon>
        <taxon>Chlorophyta</taxon>
        <taxon>core chlorophytes</taxon>
        <taxon>Chlorophyceae</taxon>
        <taxon>CS clade</taxon>
        <taxon>Chlamydomonadales</taxon>
        <taxon>Tetrabaenaceae</taxon>
        <taxon>Tetrabaena</taxon>
    </lineage>
</organism>
<evidence type="ECO:0000256" key="1">
    <source>
        <dbReference type="ARBA" id="ARBA00001968"/>
    </source>
</evidence>
<reference evidence="9 10" key="1">
    <citation type="journal article" date="2017" name="Mol. Biol. Evol.">
        <title>The 4-celled Tetrabaena socialis nuclear genome reveals the essential components for genetic control of cell number at the origin of multicellularity in the volvocine lineage.</title>
        <authorList>
            <person name="Featherston J."/>
            <person name="Arakaki Y."/>
            <person name="Hanschen E.R."/>
            <person name="Ferris P.J."/>
            <person name="Michod R.E."/>
            <person name="Olson B.J.S.C."/>
            <person name="Nozaki H."/>
            <person name="Durand P.M."/>
        </authorList>
    </citation>
    <scope>NUCLEOTIDE SEQUENCE [LARGE SCALE GENOMIC DNA]</scope>
    <source>
        <strain evidence="9 10">NIES-571</strain>
    </source>
</reference>
<evidence type="ECO:0000256" key="3">
    <source>
        <dbReference type="ARBA" id="ARBA00006958"/>
    </source>
</evidence>
<accession>A0A2J8ADA8</accession>
<feature type="domain" description="DDE Tnp4" evidence="8">
    <location>
        <begin position="190"/>
        <end position="363"/>
    </location>
</feature>
<sequence>MPSGLVEAFAAPARRAADDGEGRMLKRPRTLWSSRANTPGHSFGLYERDVCGAWEERLDMAQERSDFNASQWVDAQYRRYFRMDRATFNRFLTAYAYLFPGDDSTCRWRPVVGTYKRVCVLLNWLATGISYAQLGAVFDLSRAEVCKIVHEGVDVLWKVLVKDEVRFPETSLELLETCRGFYGLCSLPALDGTFVKINKPGKDIVRFSDVYFCYKKYCAIIVLAAVDSLGLFTYVSAGAPGSAGDASTWNHCDLKEDIDAEKLLVLDEPELRQLHQWAGFQLKRPYIVADTAFALSPTLMKCYDVANPTQPQFNFNYSVIRTRRVVECAFGRLKARWQILKDNKLSDPKFASKIATVCCALHNFIERGVTRLDNQLFMVPQDLPEFVPSDNVSVDRRRERNVGALTLRDNLATTAAAEPLRAVTRNEVPAP</sequence>
<dbReference type="OrthoDB" id="2014913at2759"/>
<name>A0A2J8ADA8_9CHLO</name>
<dbReference type="GO" id="GO:0046872">
    <property type="term" value="F:metal ion binding"/>
    <property type="evidence" value="ECO:0007669"/>
    <property type="project" value="UniProtKB-KW"/>
</dbReference>
<keyword evidence="10" id="KW-1185">Reference proteome</keyword>
<dbReference type="AlphaFoldDB" id="A0A2J8ADA8"/>
<evidence type="ECO:0000256" key="2">
    <source>
        <dbReference type="ARBA" id="ARBA00004123"/>
    </source>
</evidence>
<evidence type="ECO:0000256" key="4">
    <source>
        <dbReference type="ARBA" id="ARBA00022722"/>
    </source>
</evidence>
<dbReference type="PANTHER" id="PTHR22930">
    <property type="match status" value="1"/>
</dbReference>
<comment type="similarity">
    <text evidence="3">Belongs to the HARBI1 family.</text>
</comment>
<comment type="caution">
    <text evidence="9">The sequence shown here is derived from an EMBL/GenBank/DDBJ whole genome shotgun (WGS) entry which is preliminary data.</text>
</comment>
<evidence type="ECO:0000313" key="9">
    <source>
        <dbReference type="EMBL" id="PNH10497.1"/>
    </source>
</evidence>
<dbReference type="Pfam" id="PF13359">
    <property type="entry name" value="DDE_Tnp_4"/>
    <property type="match status" value="1"/>
</dbReference>
<evidence type="ECO:0000256" key="7">
    <source>
        <dbReference type="ARBA" id="ARBA00023242"/>
    </source>
</evidence>
<evidence type="ECO:0000256" key="5">
    <source>
        <dbReference type="ARBA" id="ARBA00022723"/>
    </source>
</evidence>
<dbReference type="InterPro" id="IPR027806">
    <property type="entry name" value="HARBI1_dom"/>
</dbReference>
<dbReference type="GO" id="GO:0005634">
    <property type="term" value="C:nucleus"/>
    <property type="evidence" value="ECO:0007669"/>
    <property type="project" value="UniProtKB-SubCell"/>
</dbReference>
<dbReference type="InterPro" id="IPR045249">
    <property type="entry name" value="HARBI1-like"/>
</dbReference>
<comment type="cofactor">
    <cofactor evidence="1">
        <name>a divalent metal cation</name>
        <dbReference type="ChEBI" id="CHEBI:60240"/>
    </cofactor>
</comment>